<dbReference type="EMBL" id="VUOB01000077">
    <property type="protein sequence ID" value="KAA2252115.1"/>
    <property type="molecule type" value="Genomic_DNA"/>
</dbReference>
<comment type="caution">
    <text evidence="1">The sequence shown here is derived from an EMBL/GenBank/DDBJ whole genome shotgun (WGS) entry which is preliminary data.</text>
</comment>
<organism evidence="1 2">
    <name type="scientific">Solihabitans fulvus</name>
    <dbReference type="NCBI Taxonomy" id="1892852"/>
    <lineage>
        <taxon>Bacteria</taxon>
        <taxon>Bacillati</taxon>
        <taxon>Actinomycetota</taxon>
        <taxon>Actinomycetes</taxon>
        <taxon>Pseudonocardiales</taxon>
        <taxon>Pseudonocardiaceae</taxon>
        <taxon>Solihabitans</taxon>
    </lineage>
</organism>
<dbReference type="InterPro" id="IPR029044">
    <property type="entry name" value="Nucleotide-diphossugar_trans"/>
</dbReference>
<evidence type="ECO:0000313" key="1">
    <source>
        <dbReference type="EMBL" id="KAA2252115.1"/>
    </source>
</evidence>
<evidence type="ECO:0000313" key="2">
    <source>
        <dbReference type="Proteomes" id="UP000323454"/>
    </source>
</evidence>
<dbReference type="Gene3D" id="3.90.550.10">
    <property type="entry name" value="Spore Coat Polysaccharide Biosynthesis Protein SpsA, Chain A"/>
    <property type="match status" value="1"/>
</dbReference>
<dbReference type="Proteomes" id="UP000323454">
    <property type="component" value="Unassembled WGS sequence"/>
</dbReference>
<dbReference type="Pfam" id="PF09837">
    <property type="entry name" value="DUF2064"/>
    <property type="match status" value="1"/>
</dbReference>
<dbReference type="PANTHER" id="PTHR36529">
    <property type="entry name" value="SLL1095 PROTEIN"/>
    <property type="match status" value="1"/>
</dbReference>
<proteinExistence type="predicted"/>
<dbReference type="InterPro" id="IPR018641">
    <property type="entry name" value="Trfase_1_rSAM/seldom-assoc"/>
</dbReference>
<dbReference type="AlphaFoldDB" id="A0A5B2WL56"/>
<keyword evidence="2" id="KW-1185">Reference proteome</keyword>
<reference evidence="1 2" key="2">
    <citation type="submission" date="2019-09" db="EMBL/GenBank/DDBJ databases">
        <authorList>
            <person name="Jin C."/>
        </authorList>
    </citation>
    <scope>NUCLEOTIDE SEQUENCE [LARGE SCALE GENOMIC DNA]</scope>
    <source>
        <strain evidence="1 2">AN110305</strain>
    </source>
</reference>
<protein>
    <submittedName>
        <fullName evidence="1">DUF2064 domain-containing protein</fullName>
    </submittedName>
</protein>
<dbReference type="PANTHER" id="PTHR36529:SF1">
    <property type="entry name" value="GLYCOSYLTRANSFERASE"/>
    <property type="match status" value="1"/>
</dbReference>
<reference evidence="1 2" key="1">
    <citation type="submission" date="2019-09" db="EMBL/GenBank/DDBJ databases">
        <title>Goodfellowia gen. nov., a new genus of the Pseudonocardineae related to Actinoalloteichus, containing Goodfellowia coeruleoviolacea gen. nov., comb. nov. gen. nov., comb. nov.</title>
        <authorList>
            <person name="Labeda D."/>
        </authorList>
    </citation>
    <scope>NUCLEOTIDE SEQUENCE [LARGE SCALE GENOMIC DNA]</scope>
    <source>
        <strain evidence="1 2">AN110305</strain>
    </source>
</reference>
<dbReference type="OrthoDB" id="9798250at2"/>
<accession>A0A5B2WL56</accession>
<name>A0A5B2WL56_9PSEU</name>
<gene>
    <name evidence="1" type="ORF">F0L68_36805</name>
</gene>
<dbReference type="SUPFAM" id="SSF53448">
    <property type="entry name" value="Nucleotide-diphospho-sugar transferases"/>
    <property type="match status" value="1"/>
</dbReference>
<sequence>MTPHASLLVVAKAPVPGLAKTRLCPPATPEQAAEIAAAALLDTLDAVLGTPGVAPVVAMVGQLSRAARQRELRALLRHVEVIPQRGNDFADRLAAAHADTAALHPGLPVFQIGMDTPQLTPALLDASVRRLRLGEADAVLGPATDGGWWSLGLREPRHAEALRDVPMSTPRTGEWTLEALRHKGLIVDLLPQMSDVDDMADALAVAANGPAGRFAAAVGQVTGVGQATAASQVTAVGRVTAATSQAAAGQVTAVGRAAASVDSRLGAR</sequence>